<evidence type="ECO:0000256" key="2">
    <source>
        <dbReference type="SAM" id="Phobius"/>
    </source>
</evidence>
<dbReference type="GO" id="GO:0016740">
    <property type="term" value="F:transferase activity"/>
    <property type="evidence" value="ECO:0007669"/>
    <property type="project" value="UniProtKB-KW"/>
</dbReference>
<feature type="region of interest" description="Disordered" evidence="1">
    <location>
        <begin position="50"/>
        <end position="72"/>
    </location>
</feature>
<gene>
    <name evidence="4" type="ORF">Vau01_063260</name>
</gene>
<feature type="transmembrane region" description="Helical" evidence="2">
    <location>
        <begin position="370"/>
        <end position="388"/>
    </location>
</feature>
<name>A0A8J4E1H4_9ACTN</name>
<evidence type="ECO:0000256" key="1">
    <source>
        <dbReference type="SAM" id="MobiDB-lite"/>
    </source>
</evidence>
<feature type="transmembrane region" description="Helical" evidence="2">
    <location>
        <begin position="301"/>
        <end position="318"/>
    </location>
</feature>
<reference evidence="4" key="1">
    <citation type="submission" date="2021-01" db="EMBL/GenBank/DDBJ databases">
        <title>Whole genome shotgun sequence of Virgisporangium aurantiacum NBRC 16421.</title>
        <authorList>
            <person name="Komaki H."/>
            <person name="Tamura T."/>
        </authorList>
    </citation>
    <scope>NUCLEOTIDE SEQUENCE</scope>
    <source>
        <strain evidence="4">NBRC 16421</strain>
    </source>
</reference>
<protein>
    <submittedName>
        <fullName evidence="4">Glycosyl transferase</fullName>
    </submittedName>
</protein>
<feature type="domain" description="DUF6311" evidence="3">
    <location>
        <begin position="131"/>
        <end position="474"/>
    </location>
</feature>
<feature type="transmembrane region" description="Helical" evidence="2">
    <location>
        <begin position="395"/>
        <end position="414"/>
    </location>
</feature>
<keyword evidence="2" id="KW-1133">Transmembrane helix</keyword>
<dbReference type="Proteomes" id="UP000612585">
    <property type="component" value="Unassembled WGS sequence"/>
</dbReference>
<feature type="transmembrane region" description="Helical" evidence="2">
    <location>
        <begin position="75"/>
        <end position="96"/>
    </location>
</feature>
<feature type="transmembrane region" description="Helical" evidence="2">
    <location>
        <begin position="144"/>
        <end position="164"/>
    </location>
</feature>
<evidence type="ECO:0000259" key="3">
    <source>
        <dbReference type="Pfam" id="PF19830"/>
    </source>
</evidence>
<keyword evidence="2" id="KW-0812">Transmembrane</keyword>
<feature type="transmembrane region" description="Helical" evidence="2">
    <location>
        <begin position="270"/>
        <end position="289"/>
    </location>
</feature>
<evidence type="ECO:0000313" key="5">
    <source>
        <dbReference type="Proteomes" id="UP000612585"/>
    </source>
</evidence>
<comment type="caution">
    <text evidence="4">The sequence shown here is derived from an EMBL/GenBank/DDBJ whole genome shotgun (WGS) entry which is preliminary data.</text>
</comment>
<feature type="transmembrane region" description="Helical" evidence="2">
    <location>
        <begin position="434"/>
        <end position="458"/>
    </location>
</feature>
<accession>A0A8J4E1H4</accession>
<feature type="region of interest" description="Disordered" evidence="1">
    <location>
        <begin position="1"/>
        <end position="38"/>
    </location>
</feature>
<keyword evidence="2" id="KW-0472">Membrane</keyword>
<feature type="transmembrane region" description="Helical" evidence="2">
    <location>
        <begin position="170"/>
        <end position="189"/>
    </location>
</feature>
<proteinExistence type="predicted"/>
<keyword evidence="4" id="KW-0808">Transferase</keyword>
<organism evidence="4 5">
    <name type="scientific">Virgisporangium aurantiacum</name>
    <dbReference type="NCBI Taxonomy" id="175570"/>
    <lineage>
        <taxon>Bacteria</taxon>
        <taxon>Bacillati</taxon>
        <taxon>Actinomycetota</taxon>
        <taxon>Actinomycetes</taxon>
        <taxon>Micromonosporales</taxon>
        <taxon>Micromonosporaceae</taxon>
        <taxon>Virgisporangium</taxon>
    </lineage>
</organism>
<dbReference type="AlphaFoldDB" id="A0A8J4E1H4"/>
<evidence type="ECO:0000313" key="4">
    <source>
        <dbReference type="EMBL" id="GIJ58810.1"/>
    </source>
</evidence>
<sequence>MRSAAPTGDGRPDDDTQVTAVPPRQRSEEGSTDSTAIRIVGLIGADRPSRVINARTPRRAEAEPPPEPPAPRRGWLDLAVCGGFALVAALLTIGLWPDPHTRQLALGGNDQVLSEWFLAYDARVYAGDFSLVTDRLNAPDGVNLLANASVILLGLLLGPVTLAFGAPVSFALAIGLNLAATAAAWYLLLARTVGTHRFAAAVGGLLAGFGPGMMSQANGHPHITAQWLVPALVWCVLRLSDPDRRHRTLTAALLGFLVTLQYHLGPEVLMITAIALLLFCAAYGAAAWPEARRRVGALGRGLGIAGGVAAVLLAYPLWLQFAGPQHVTGGPFSSYTFSLDAASVTTISPLALGGDRAAASLSTDPAEYNGFFGIPLLLAVAGITLWLWRRPVAVACAAAAAAMVVLALGPALTVDGEQTGVPLPFALVDGLPGVSAALPGRFALAAGPLFAVLIAIAIDTALALSTWARVIVPVAVLAALAPVAPTPLPTEERPAVPRYFTSGLWRGCAGDGGVLVPVPLPEPRRPESMRWAAAADAGFALPEGSFIGPYGEGGRASLGAFPRPTSLLLAQVADTGQVPAITDAQRADARADARLWRARCFVLAPQRNDAPLRETVERLLGSPPQRVADVDVWKLG</sequence>
<dbReference type="Pfam" id="PF19830">
    <property type="entry name" value="DUF6311"/>
    <property type="match status" value="1"/>
</dbReference>
<dbReference type="InterPro" id="IPR046278">
    <property type="entry name" value="DUF6311"/>
</dbReference>
<dbReference type="RefSeq" id="WP_239151997.1">
    <property type="nucleotide sequence ID" value="NZ_BOPG01000043.1"/>
</dbReference>
<keyword evidence="5" id="KW-1185">Reference proteome</keyword>
<dbReference type="EMBL" id="BOPG01000043">
    <property type="protein sequence ID" value="GIJ58810.1"/>
    <property type="molecule type" value="Genomic_DNA"/>
</dbReference>
<feature type="transmembrane region" description="Helical" evidence="2">
    <location>
        <begin position="247"/>
        <end position="264"/>
    </location>
</feature>